<dbReference type="RefSeq" id="WP_011019116.1">
    <property type="nucleotide sequence ID" value="NZ_DUJS01000002.1"/>
</dbReference>
<evidence type="ECO:0000313" key="10">
    <source>
        <dbReference type="Proteomes" id="UP000619545"/>
    </source>
</evidence>
<comment type="pathway">
    <text evidence="1 6">Protein modification; peptidyl-diphthamide biosynthesis.</text>
</comment>
<sequence>MGELYLVGGGLSDVRDLTLRALEVLASVELVLVDTYTSVYDVSEGDLKRLLNGFGGDPEVRMCSRRDLEERFFDLCEGYDRVALLSPGDPMAATTHVALVVEAADRGWDVEIINGVSVFTAAPSKSGLEMYRFGRTATIPLNVRSVYPYDVLESNRQAGLHTLFLLEVAEDGEFVSVADAARYLLEIEREEGRGVLDPSDLAIAVVRLGFEDELVAWGTLEELSDWEPGEPPQALILPASRLREAEREYIRRVLPHIRDVRGV</sequence>
<feature type="binding site" evidence="6 7">
    <location>
        <position position="11"/>
    </location>
    <ligand>
        <name>S-adenosyl-L-methionine</name>
        <dbReference type="ChEBI" id="CHEBI:59789"/>
    </ligand>
</feature>
<feature type="binding site" evidence="6 7">
    <location>
        <begin position="117"/>
        <end position="118"/>
    </location>
    <ligand>
        <name>S-adenosyl-L-methionine</name>
        <dbReference type="ChEBI" id="CHEBI:59789"/>
    </ligand>
</feature>
<keyword evidence="5 6" id="KW-0949">S-adenosyl-L-methionine</keyword>
<dbReference type="GO" id="GO:0004164">
    <property type="term" value="F:diphthine synthase activity"/>
    <property type="evidence" value="ECO:0007669"/>
    <property type="project" value="UniProtKB-UniRule"/>
</dbReference>
<dbReference type="PANTHER" id="PTHR10882:SF0">
    <property type="entry name" value="DIPHTHINE METHYL ESTER SYNTHASE"/>
    <property type="match status" value="1"/>
</dbReference>
<dbReference type="GeneID" id="1476848"/>
<feature type="binding site" evidence="6 7">
    <location>
        <position position="208"/>
    </location>
    <ligand>
        <name>S-adenosyl-L-methionine</name>
        <dbReference type="ChEBI" id="CHEBI:59789"/>
    </ligand>
</feature>
<name>A0A832WR92_9EURY</name>
<dbReference type="EC" id="2.1.1.98" evidence="6"/>
<dbReference type="GO" id="GO:0017183">
    <property type="term" value="P:protein histidyl modification to diphthamide"/>
    <property type="evidence" value="ECO:0007669"/>
    <property type="project" value="UniProtKB-UniRule"/>
</dbReference>
<dbReference type="InterPro" id="IPR014777">
    <property type="entry name" value="4pyrrole_Mease_sub1"/>
</dbReference>
<dbReference type="SUPFAM" id="SSF53790">
    <property type="entry name" value="Tetrapyrrole methylase"/>
    <property type="match status" value="1"/>
</dbReference>
<evidence type="ECO:0000259" key="8">
    <source>
        <dbReference type="Pfam" id="PF00590"/>
    </source>
</evidence>
<reference evidence="9" key="1">
    <citation type="journal article" date="2020" name="bioRxiv">
        <title>A rank-normalized archaeal taxonomy based on genome phylogeny resolves widespread incomplete and uneven classifications.</title>
        <authorList>
            <person name="Rinke C."/>
            <person name="Chuvochina M."/>
            <person name="Mussig A.J."/>
            <person name="Chaumeil P.-A."/>
            <person name="Waite D.W."/>
            <person name="Whitman W.B."/>
            <person name="Parks D.H."/>
            <person name="Hugenholtz P."/>
        </authorList>
    </citation>
    <scope>NUCLEOTIDE SEQUENCE</scope>
    <source>
        <strain evidence="9">UBA8853</strain>
    </source>
</reference>
<dbReference type="PANTHER" id="PTHR10882">
    <property type="entry name" value="DIPHTHINE SYNTHASE"/>
    <property type="match status" value="1"/>
</dbReference>
<comment type="caution">
    <text evidence="9">The sequence shown here is derived from an EMBL/GenBank/DDBJ whole genome shotgun (WGS) entry which is preliminary data.</text>
</comment>
<dbReference type="Pfam" id="PF00590">
    <property type="entry name" value="TP_methylase"/>
    <property type="match status" value="1"/>
</dbReference>
<feature type="binding site" evidence="6 7">
    <location>
        <position position="166"/>
    </location>
    <ligand>
        <name>S-adenosyl-L-methionine</name>
        <dbReference type="ChEBI" id="CHEBI:59789"/>
    </ligand>
</feature>
<dbReference type="Proteomes" id="UP000619545">
    <property type="component" value="Unassembled WGS sequence"/>
</dbReference>
<keyword evidence="4 6" id="KW-0808">Transferase</keyword>
<dbReference type="InterPro" id="IPR000878">
    <property type="entry name" value="4pyrrol_Mease"/>
</dbReference>
<evidence type="ECO:0000256" key="2">
    <source>
        <dbReference type="ARBA" id="ARBA00006729"/>
    </source>
</evidence>
<feature type="binding site" evidence="6 7">
    <location>
        <position position="233"/>
    </location>
    <ligand>
        <name>S-adenosyl-L-methionine</name>
        <dbReference type="ChEBI" id="CHEBI:59789"/>
    </ligand>
</feature>
<dbReference type="PIRSF" id="PIRSF036432">
    <property type="entry name" value="Diphthine_synth"/>
    <property type="match status" value="1"/>
</dbReference>
<comment type="similarity">
    <text evidence="2 6">Belongs to the diphthine synthase family.</text>
</comment>
<evidence type="ECO:0000256" key="4">
    <source>
        <dbReference type="ARBA" id="ARBA00022679"/>
    </source>
</evidence>
<dbReference type="InterPro" id="IPR035996">
    <property type="entry name" value="4pyrrol_Methylase_sf"/>
</dbReference>
<evidence type="ECO:0000256" key="7">
    <source>
        <dbReference type="PIRSR" id="PIRSR036432-1"/>
    </source>
</evidence>
<evidence type="ECO:0000256" key="6">
    <source>
        <dbReference type="HAMAP-Rule" id="MF_01084"/>
    </source>
</evidence>
<comment type="function">
    <text evidence="6">S-adenosyl-L-methionine-dependent methyltransferase that catalyzes the trimethylation of the amino group of the modified target histidine residue in translation elongation factor 2 (EF-2), to form an intermediate called diphthine. The three successive methylation reactions represent the second step of diphthamide biosynthesis.</text>
</comment>
<dbReference type="CDD" id="cd11647">
    <property type="entry name" value="DHP5_DphB"/>
    <property type="match status" value="1"/>
</dbReference>
<evidence type="ECO:0000256" key="5">
    <source>
        <dbReference type="ARBA" id="ARBA00022691"/>
    </source>
</evidence>
<dbReference type="SMR" id="A0A832WR92"/>
<evidence type="ECO:0000256" key="1">
    <source>
        <dbReference type="ARBA" id="ARBA00005156"/>
    </source>
</evidence>
<dbReference type="OMA" id="HNASIMS"/>
<dbReference type="GO" id="GO:0032259">
    <property type="term" value="P:methylation"/>
    <property type="evidence" value="ECO:0007669"/>
    <property type="project" value="UniProtKB-KW"/>
</dbReference>
<dbReference type="Gene3D" id="3.30.950.10">
    <property type="entry name" value="Methyltransferase, Cobalt-precorrin-4 Transmethylase, Domain 2"/>
    <property type="match status" value="1"/>
</dbReference>
<proteinExistence type="inferred from homology"/>
<organism evidence="9 10">
    <name type="scientific">Methanopyrus kandleri</name>
    <dbReference type="NCBI Taxonomy" id="2320"/>
    <lineage>
        <taxon>Archaea</taxon>
        <taxon>Methanobacteriati</taxon>
        <taxon>Methanobacteriota</taxon>
        <taxon>Methanomada group</taxon>
        <taxon>Methanopyri</taxon>
        <taxon>Methanopyrales</taxon>
        <taxon>Methanopyraceae</taxon>
        <taxon>Methanopyrus</taxon>
    </lineage>
</organism>
<dbReference type="InterPro" id="IPR004551">
    <property type="entry name" value="Dphthn_synthase"/>
</dbReference>
<protein>
    <recommendedName>
        <fullName evidence="6">Diphthine synthase</fullName>
        <ecNumber evidence="6">2.1.1.98</ecNumber>
    </recommendedName>
    <alternativeName>
        <fullName evidence="6">Diphthamide biosynthesis methyltransferase</fullName>
    </alternativeName>
</protein>
<comment type="catalytic activity">
    <reaction evidence="6">
        <text>2-[(3S)-amino-3-carboxypropyl]-L-histidyl-[translation elongation factor 2] + 3 S-adenosyl-L-methionine = diphthine-[translation elongation factor 2] + 3 S-adenosyl-L-homocysteine + 3 H(+)</text>
        <dbReference type="Rhea" id="RHEA:36415"/>
        <dbReference type="Rhea" id="RHEA-COMP:9749"/>
        <dbReference type="Rhea" id="RHEA-COMP:10172"/>
        <dbReference type="ChEBI" id="CHEBI:15378"/>
        <dbReference type="ChEBI" id="CHEBI:57856"/>
        <dbReference type="ChEBI" id="CHEBI:59789"/>
        <dbReference type="ChEBI" id="CHEBI:73995"/>
        <dbReference type="ChEBI" id="CHEBI:82696"/>
        <dbReference type="EC" id="2.1.1.98"/>
    </reaction>
</comment>
<dbReference type="InterPro" id="IPR014776">
    <property type="entry name" value="4pyrrole_Mease_sub2"/>
</dbReference>
<dbReference type="UniPathway" id="UPA00559"/>
<evidence type="ECO:0000256" key="3">
    <source>
        <dbReference type="ARBA" id="ARBA00022603"/>
    </source>
</evidence>
<dbReference type="NCBIfam" id="TIGR00522">
    <property type="entry name" value="dph5"/>
    <property type="match status" value="1"/>
</dbReference>
<comment type="subunit">
    <text evidence="6">Homodimer.</text>
</comment>
<dbReference type="HAMAP" id="MF_01084">
    <property type="entry name" value="Diphthine_synth"/>
    <property type="match status" value="1"/>
</dbReference>
<feature type="binding site" evidence="6 7">
    <location>
        <position position="89"/>
    </location>
    <ligand>
        <name>S-adenosyl-L-methionine</name>
        <dbReference type="ChEBI" id="CHEBI:59789"/>
    </ligand>
</feature>
<accession>A0A832WR92</accession>
<keyword evidence="3 6" id="KW-0489">Methyltransferase</keyword>
<evidence type="ECO:0000313" key="9">
    <source>
        <dbReference type="EMBL" id="HII70026.1"/>
    </source>
</evidence>
<dbReference type="Gene3D" id="3.40.1010.10">
    <property type="entry name" value="Cobalt-precorrin-4 Transmethylase, Domain 1"/>
    <property type="match status" value="1"/>
</dbReference>
<feature type="binding site" evidence="6 7">
    <location>
        <position position="92"/>
    </location>
    <ligand>
        <name>S-adenosyl-L-methionine</name>
        <dbReference type="ChEBI" id="CHEBI:59789"/>
    </ligand>
</feature>
<dbReference type="EMBL" id="DUJS01000002">
    <property type="protein sequence ID" value="HII70026.1"/>
    <property type="molecule type" value="Genomic_DNA"/>
</dbReference>
<feature type="domain" description="Tetrapyrrole methylase" evidence="8">
    <location>
        <begin position="4"/>
        <end position="223"/>
    </location>
</feature>
<dbReference type="AlphaFoldDB" id="A0A832WR92"/>
<gene>
    <name evidence="9" type="primary">dph5</name>
    <name evidence="6" type="synonym">dphB</name>
    <name evidence="9" type="ORF">HA336_02180</name>
</gene>